<organism evidence="3">
    <name type="scientific">Anisakis simplex</name>
    <name type="common">Herring worm</name>
    <dbReference type="NCBI Taxonomy" id="6269"/>
    <lineage>
        <taxon>Eukaryota</taxon>
        <taxon>Metazoa</taxon>
        <taxon>Ecdysozoa</taxon>
        <taxon>Nematoda</taxon>
        <taxon>Chromadorea</taxon>
        <taxon>Rhabditida</taxon>
        <taxon>Spirurina</taxon>
        <taxon>Ascaridomorpha</taxon>
        <taxon>Ascaridoidea</taxon>
        <taxon>Anisakidae</taxon>
        <taxon>Anisakis</taxon>
        <taxon>Anisakis simplex complex</taxon>
    </lineage>
</organism>
<gene>
    <name evidence="1" type="ORF">ASIM_LOCUS9136</name>
</gene>
<dbReference type="AlphaFoldDB" id="A0A0M3JP04"/>
<reference evidence="3" key="1">
    <citation type="submission" date="2017-02" db="UniProtKB">
        <authorList>
            <consortium name="WormBaseParasite"/>
        </authorList>
    </citation>
    <scope>IDENTIFICATION</scope>
</reference>
<evidence type="ECO:0000313" key="3">
    <source>
        <dbReference type="WBParaSite" id="ASIM_0000939701-mRNA-1"/>
    </source>
</evidence>
<sequence>MKHWEFSSSDATIAPTAKPRIRLEMAARMADCEAFLTPRPSAENEKPLIIVVTPTLPNAKQIPNLE</sequence>
<proteinExistence type="predicted"/>
<protein>
    <submittedName>
        <fullName evidence="3">Transcriptional regulator</fullName>
    </submittedName>
</protein>
<reference evidence="1 2" key="2">
    <citation type="submission" date="2018-11" db="EMBL/GenBank/DDBJ databases">
        <authorList>
            <consortium name="Pathogen Informatics"/>
        </authorList>
    </citation>
    <scope>NUCLEOTIDE SEQUENCE [LARGE SCALE GENOMIC DNA]</scope>
</reference>
<accession>A0A0M3JP04</accession>
<name>A0A0M3JP04_ANISI</name>
<dbReference type="Proteomes" id="UP000267096">
    <property type="component" value="Unassembled WGS sequence"/>
</dbReference>
<keyword evidence="2" id="KW-1185">Reference proteome</keyword>
<dbReference type="EMBL" id="UYRR01026917">
    <property type="protein sequence ID" value="VDK37095.1"/>
    <property type="molecule type" value="Genomic_DNA"/>
</dbReference>
<evidence type="ECO:0000313" key="1">
    <source>
        <dbReference type="EMBL" id="VDK37095.1"/>
    </source>
</evidence>
<dbReference type="WBParaSite" id="ASIM_0000939701-mRNA-1">
    <property type="protein sequence ID" value="ASIM_0000939701-mRNA-1"/>
    <property type="gene ID" value="ASIM_0000939701"/>
</dbReference>
<evidence type="ECO:0000313" key="2">
    <source>
        <dbReference type="Proteomes" id="UP000267096"/>
    </source>
</evidence>